<dbReference type="InterPro" id="IPR016181">
    <property type="entry name" value="Acyl_CoA_acyltransferase"/>
</dbReference>
<evidence type="ECO:0000313" key="3">
    <source>
        <dbReference type="Proteomes" id="UP000241346"/>
    </source>
</evidence>
<evidence type="ECO:0000313" key="2">
    <source>
        <dbReference type="EMBL" id="PSW13414.1"/>
    </source>
</evidence>
<gene>
    <name evidence="2" type="ORF">C9J01_11300</name>
</gene>
<dbReference type="CDD" id="cd04301">
    <property type="entry name" value="NAT_SF"/>
    <property type="match status" value="1"/>
</dbReference>
<proteinExistence type="predicted"/>
<keyword evidence="2" id="KW-0808">Transferase</keyword>
<comment type="caution">
    <text evidence="2">The sequence shown here is derived from an EMBL/GenBank/DDBJ whole genome shotgun (WGS) entry which is preliminary data.</text>
</comment>
<dbReference type="InterPro" id="IPR039840">
    <property type="entry name" value="NAA80"/>
</dbReference>
<dbReference type="Proteomes" id="UP000241346">
    <property type="component" value="Unassembled WGS sequence"/>
</dbReference>
<reference evidence="2 3" key="1">
    <citation type="submission" date="2018-03" db="EMBL/GenBank/DDBJ databases">
        <title>Whole genome sequencing of Histamine producing bacteria.</title>
        <authorList>
            <person name="Butler K."/>
        </authorList>
    </citation>
    <scope>NUCLEOTIDE SEQUENCE [LARGE SCALE GENOMIC DNA]</scope>
    <source>
        <strain evidence="2 3">DSM 19138</strain>
    </source>
</reference>
<dbReference type="PANTHER" id="PTHR13538">
    <property type="entry name" value="N-ACETYLTRANSFERASE 6"/>
    <property type="match status" value="1"/>
</dbReference>
<sequence length="154" mass="17918">MYKIYNVNDYPKGILECAKYIHSKWGSQENYPYFENAMLNSSKSEDAIPQFYVLVNSDQIVGCFGLIINDFVSRHDLYPWFSSLFIEPEYRGKRLCGTMFEHASNVAKSIGYTHLYLTTDHDGLYEKFGWTRIEDAYQPSGEVTKVYRKPVLHG</sequence>
<protein>
    <submittedName>
        <fullName evidence="2">GNAT family N-acetyltransferase</fullName>
    </submittedName>
</protein>
<dbReference type="GO" id="GO:0005737">
    <property type="term" value="C:cytoplasm"/>
    <property type="evidence" value="ECO:0007669"/>
    <property type="project" value="TreeGrafter"/>
</dbReference>
<dbReference type="InterPro" id="IPR000182">
    <property type="entry name" value="GNAT_dom"/>
</dbReference>
<dbReference type="PROSITE" id="PS51186">
    <property type="entry name" value="GNAT"/>
    <property type="match status" value="1"/>
</dbReference>
<accession>A0A2T3NFU0</accession>
<dbReference type="GO" id="GO:1905502">
    <property type="term" value="F:acetyl-CoA binding"/>
    <property type="evidence" value="ECO:0007669"/>
    <property type="project" value="TreeGrafter"/>
</dbReference>
<name>A0A2T3NFU0_9GAMM</name>
<dbReference type="PANTHER" id="PTHR13538:SF4">
    <property type="entry name" value="N-ALPHA-ACETYLTRANSFERASE 80"/>
    <property type="match status" value="1"/>
</dbReference>
<dbReference type="Gene3D" id="3.40.630.30">
    <property type="match status" value="1"/>
</dbReference>
<dbReference type="AlphaFoldDB" id="A0A2T3NFU0"/>
<dbReference type="RefSeq" id="WP_107298234.1">
    <property type="nucleotide sequence ID" value="NZ_PYMB01000003.1"/>
</dbReference>
<dbReference type="Pfam" id="PF13508">
    <property type="entry name" value="Acetyltransf_7"/>
    <property type="match status" value="1"/>
</dbReference>
<dbReference type="OrthoDB" id="7678938at2"/>
<dbReference type="SUPFAM" id="SSF55729">
    <property type="entry name" value="Acyl-CoA N-acyltransferases (Nat)"/>
    <property type="match status" value="1"/>
</dbReference>
<evidence type="ECO:0000259" key="1">
    <source>
        <dbReference type="PROSITE" id="PS51186"/>
    </source>
</evidence>
<feature type="domain" description="N-acetyltransferase" evidence="1">
    <location>
        <begin position="5"/>
        <end position="152"/>
    </location>
</feature>
<organism evidence="2 3">
    <name type="scientific">Photobacterium rosenbergii</name>
    <dbReference type="NCBI Taxonomy" id="294936"/>
    <lineage>
        <taxon>Bacteria</taxon>
        <taxon>Pseudomonadati</taxon>
        <taxon>Pseudomonadota</taxon>
        <taxon>Gammaproteobacteria</taxon>
        <taxon>Vibrionales</taxon>
        <taxon>Vibrionaceae</taxon>
        <taxon>Photobacterium</taxon>
    </lineage>
</organism>
<dbReference type="GO" id="GO:0008080">
    <property type="term" value="F:N-acetyltransferase activity"/>
    <property type="evidence" value="ECO:0007669"/>
    <property type="project" value="InterPro"/>
</dbReference>
<dbReference type="EMBL" id="PYMB01000003">
    <property type="protein sequence ID" value="PSW13414.1"/>
    <property type="molecule type" value="Genomic_DNA"/>
</dbReference>